<evidence type="ECO:0000256" key="1">
    <source>
        <dbReference type="SAM" id="Phobius"/>
    </source>
</evidence>
<keyword evidence="1" id="KW-0472">Membrane</keyword>
<evidence type="ECO:0000313" key="2">
    <source>
        <dbReference type="EMBL" id="SUB59386.1"/>
    </source>
</evidence>
<name>A0A379CCC3_9PAST</name>
<keyword evidence="3" id="KW-1185">Reference proteome</keyword>
<protein>
    <submittedName>
        <fullName evidence="2">Uncharacterized protein</fullName>
    </submittedName>
</protein>
<feature type="transmembrane region" description="Helical" evidence="1">
    <location>
        <begin position="140"/>
        <end position="158"/>
    </location>
</feature>
<dbReference type="AlphaFoldDB" id="A0A379CCC3"/>
<evidence type="ECO:0000313" key="3">
    <source>
        <dbReference type="Proteomes" id="UP000255417"/>
    </source>
</evidence>
<keyword evidence="1" id="KW-0812">Transmembrane</keyword>
<proteinExistence type="predicted"/>
<organism evidence="2 3">
    <name type="scientific">Phocoenobacter uteri</name>
    <dbReference type="NCBI Taxonomy" id="146806"/>
    <lineage>
        <taxon>Bacteria</taxon>
        <taxon>Pseudomonadati</taxon>
        <taxon>Pseudomonadota</taxon>
        <taxon>Gammaproteobacteria</taxon>
        <taxon>Pasteurellales</taxon>
        <taxon>Pasteurellaceae</taxon>
        <taxon>Phocoenobacter</taxon>
    </lineage>
</organism>
<dbReference type="Proteomes" id="UP000255417">
    <property type="component" value="Unassembled WGS sequence"/>
</dbReference>
<accession>A0A379CCC3</accession>
<dbReference type="EMBL" id="UGTA01000001">
    <property type="protein sequence ID" value="SUB59386.1"/>
    <property type="molecule type" value="Genomic_DNA"/>
</dbReference>
<sequence>MLTPEEKRKVMLASARFPLGKFYIFKVWNLVFPIPYFFLALPPTLALIITYLNSSRFDGALNLKLTSFSQHLDGYVSNNILLIYDAYTIGILIMMLFVFLIVPLKLFHKPKFFNDMKILADWYVKEDLPQKNRKCVRKNSLYFIAMVFGIELMLWFVYPEPRLNGMRMKMFSNIYYSVLFINSMYLGCALALGQLISAMELEKLAKD</sequence>
<keyword evidence="1" id="KW-1133">Transmembrane helix</keyword>
<feature type="transmembrane region" description="Helical" evidence="1">
    <location>
        <begin position="174"/>
        <end position="196"/>
    </location>
</feature>
<feature type="transmembrane region" description="Helical" evidence="1">
    <location>
        <begin position="27"/>
        <end position="52"/>
    </location>
</feature>
<reference evidence="2 3" key="1">
    <citation type="submission" date="2018-06" db="EMBL/GenBank/DDBJ databases">
        <authorList>
            <consortium name="Pathogen Informatics"/>
            <person name="Doyle S."/>
        </authorList>
    </citation>
    <scope>NUCLEOTIDE SEQUENCE [LARGE SCALE GENOMIC DNA]</scope>
    <source>
        <strain evidence="2 3">NCTC12872</strain>
    </source>
</reference>
<feature type="transmembrane region" description="Helical" evidence="1">
    <location>
        <begin position="86"/>
        <end position="107"/>
    </location>
</feature>
<gene>
    <name evidence="2" type="ORF">NCTC12872_01370</name>
</gene>